<dbReference type="RefSeq" id="WP_131452098.1">
    <property type="nucleotide sequence ID" value="NZ_BMJK01000001.1"/>
</dbReference>
<dbReference type="EMBL" id="WTYH01000001">
    <property type="protein sequence ID" value="MXO92752.1"/>
    <property type="molecule type" value="Genomic_DNA"/>
</dbReference>
<dbReference type="AlphaFoldDB" id="A0A844ZZW3"/>
<feature type="transmembrane region" description="Helical" evidence="1">
    <location>
        <begin position="158"/>
        <end position="176"/>
    </location>
</feature>
<proteinExistence type="predicted"/>
<name>A0A844ZZW3_9SPHN</name>
<keyword evidence="1" id="KW-0472">Membrane</keyword>
<protein>
    <submittedName>
        <fullName evidence="2">Uncharacterized protein</fullName>
    </submittedName>
</protein>
<feature type="transmembrane region" description="Helical" evidence="1">
    <location>
        <begin position="62"/>
        <end position="78"/>
    </location>
</feature>
<keyword evidence="3" id="KW-1185">Reference proteome</keyword>
<comment type="caution">
    <text evidence="2">The sequence shown here is derived from an EMBL/GenBank/DDBJ whole genome shotgun (WGS) entry which is preliminary data.</text>
</comment>
<feature type="transmembrane region" description="Helical" evidence="1">
    <location>
        <begin position="249"/>
        <end position="266"/>
    </location>
</feature>
<keyword evidence="1" id="KW-0812">Transmembrane</keyword>
<keyword evidence="1" id="KW-1133">Transmembrane helix</keyword>
<organism evidence="2 3">
    <name type="scientific">Aurantiacibacter arachoides</name>
    <dbReference type="NCBI Taxonomy" id="1850444"/>
    <lineage>
        <taxon>Bacteria</taxon>
        <taxon>Pseudomonadati</taxon>
        <taxon>Pseudomonadota</taxon>
        <taxon>Alphaproteobacteria</taxon>
        <taxon>Sphingomonadales</taxon>
        <taxon>Erythrobacteraceae</taxon>
        <taxon>Aurantiacibacter</taxon>
    </lineage>
</organism>
<accession>A0A844ZZW3</accession>
<dbReference type="OrthoDB" id="5520726at2"/>
<feature type="transmembrane region" description="Helical" evidence="1">
    <location>
        <begin position="7"/>
        <end position="26"/>
    </location>
</feature>
<dbReference type="Proteomes" id="UP000460626">
    <property type="component" value="Unassembled WGS sequence"/>
</dbReference>
<reference evidence="2 3" key="1">
    <citation type="submission" date="2019-12" db="EMBL/GenBank/DDBJ databases">
        <title>Genomic-based taxomic classification of the family Erythrobacteraceae.</title>
        <authorList>
            <person name="Xu L."/>
        </authorList>
    </citation>
    <scope>NUCLEOTIDE SEQUENCE [LARGE SCALE GENOMIC DNA]</scope>
    <source>
        <strain evidence="2 3">RC4-10-4</strain>
    </source>
</reference>
<gene>
    <name evidence="2" type="ORF">GRI62_03905</name>
</gene>
<evidence type="ECO:0000256" key="1">
    <source>
        <dbReference type="SAM" id="Phobius"/>
    </source>
</evidence>
<evidence type="ECO:0000313" key="2">
    <source>
        <dbReference type="EMBL" id="MXO92752.1"/>
    </source>
</evidence>
<evidence type="ECO:0000313" key="3">
    <source>
        <dbReference type="Proteomes" id="UP000460626"/>
    </source>
</evidence>
<feature type="transmembrane region" description="Helical" evidence="1">
    <location>
        <begin position="32"/>
        <end position="50"/>
    </location>
</feature>
<feature type="transmembrane region" description="Helical" evidence="1">
    <location>
        <begin position="226"/>
        <end position="243"/>
    </location>
</feature>
<sequence>MTLRERLPAVLALAIPVLAGAAWMAMSGAPSHYPLTNLGALGLAIAWILLGRGPHTAPSRHILAGALLAVMVAAVWIGPELASITAHPVRRWFPFGPLALHTGMLTTPPLAILAARNRALAAPLLLAGVGAALLQPDAATGFALTFAAVGLHHVNRDWQVGVAAIVAFFASLWMAVRGELAPREWVENVLTQAATVSVLMAVLLAVSLAAAFALILFAVPFDRAKRFTLAGLFFGFCVCALMAPYPTPLIGYGAAPILGFGLALGLHRIPLR</sequence>
<feature type="transmembrane region" description="Helical" evidence="1">
    <location>
        <begin position="196"/>
        <end position="219"/>
    </location>
</feature>